<dbReference type="InterPro" id="IPR000523">
    <property type="entry name" value="Mg_chelatse_chII-like_cat_dom"/>
</dbReference>
<dbReference type="RefSeq" id="WP_136931759.1">
    <property type="nucleotide sequence ID" value="NZ_SSMQ01000029.1"/>
</dbReference>
<sequence>MGTNPLPEKPLRSEVLSIALTGLVATLVSIVVTIEAGSSTVELIGLAEASVRDTKARVLSALARLGKWLDGYKVKVEFSPAGTRNDGMLDLAVATALLMALEQKPLARMVIVGELAQTGAVRPVRGVLPALLGVKDMSRAIVPWSNGPEASSVQHMEVQVAAHLQDVVGSLRGAGQLQFARDFLKAPPLAEVDLADIQGLVAGRRALEISAAGLHPLLFIGSPGSGKTMLCRRLPTVMPPLTREEALEVTSIHSVAGLLHTSQGLLTQRPLQAPHYTVSEVGLVGGGLPVRPGQVSLAHLGVLFLDELLEFKKRTLAVLDGVLKDGQSVICQRQTRVVFPARPLTVASVLPCPCGFHRTKDRTCKCPPERIRAYRERLRGAVFDRMDMKAILSGDELKGSRSECSADMRARVVKARDVQKNRFEKLVVTEAVNGRLSLADLDRVAKPDDKGQRMLGQAVERLGLSAELHAKVLRVSRSIADLDGSDAVRAHHIAEALNAAPLVT</sequence>
<dbReference type="InterPro" id="IPR045006">
    <property type="entry name" value="CHLI-like"/>
</dbReference>
<name>A0A4U1J7S5_9BACT</name>
<dbReference type="InterPro" id="IPR004482">
    <property type="entry name" value="Mg_chelat-rel"/>
</dbReference>
<keyword evidence="3" id="KW-0547">Nucleotide-binding</keyword>
<dbReference type="PANTHER" id="PTHR32039">
    <property type="entry name" value="MAGNESIUM-CHELATASE SUBUNIT CHLI"/>
    <property type="match status" value="1"/>
</dbReference>
<feature type="domain" description="Mg chelatase-related protein C-terminal" evidence="2">
    <location>
        <begin position="403"/>
        <end position="498"/>
    </location>
</feature>
<dbReference type="SUPFAM" id="SSF52540">
    <property type="entry name" value="P-loop containing nucleoside triphosphate hydrolases"/>
    <property type="match status" value="1"/>
</dbReference>
<evidence type="ECO:0000259" key="1">
    <source>
        <dbReference type="Pfam" id="PF01078"/>
    </source>
</evidence>
<proteinExistence type="predicted"/>
<accession>A0A4U1J7S5</accession>
<dbReference type="Gene3D" id="3.40.50.300">
    <property type="entry name" value="P-loop containing nucleotide triphosphate hydrolases"/>
    <property type="match status" value="1"/>
</dbReference>
<dbReference type="Proteomes" id="UP000309215">
    <property type="component" value="Unassembled WGS sequence"/>
</dbReference>
<dbReference type="InterPro" id="IPR014721">
    <property type="entry name" value="Ribsml_uS5_D2-typ_fold_subgr"/>
</dbReference>
<dbReference type="Pfam" id="PF13541">
    <property type="entry name" value="ChlI"/>
    <property type="match status" value="1"/>
</dbReference>
<feature type="domain" description="Magnesium chelatase ChlI-like catalytic" evidence="1">
    <location>
        <begin position="193"/>
        <end position="390"/>
    </location>
</feature>
<dbReference type="NCBIfam" id="TIGR00368">
    <property type="entry name" value="YifB family Mg chelatase-like AAA ATPase"/>
    <property type="match status" value="1"/>
</dbReference>
<dbReference type="AlphaFoldDB" id="A0A4U1J7S5"/>
<protein>
    <submittedName>
        <fullName evidence="3">ATP-binding protein</fullName>
    </submittedName>
</protein>
<dbReference type="InterPro" id="IPR025158">
    <property type="entry name" value="Mg_chelat-rel_C"/>
</dbReference>
<keyword evidence="3" id="KW-0067">ATP-binding</keyword>
<evidence type="ECO:0000259" key="2">
    <source>
        <dbReference type="Pfam" id="PF13335"/>
    </source>
</evidence>
<dbReference type="InterPro" id="IPR020568">
    <property type="entry name" value="Ribosomal_Su5_D2-typ_SF"/>
</dbReference>
<dbReference type="GO" id="GO:0005524">
    <property type="term" value="F:ATP binding"/>
    <property type="evidence" value="ECO:0007669"/>
    <property type="project" value="UniProtKB-KW"/>
</dbReference>
<dbReference type="Gene3D" id="3.30.230.10">
    <property type="match status" value="1"/>
</dbReference>
<comment type="caution">
    <text evidence="3">The sequence shown here is derived from an EMBL/GenBank/DDBJ whole genome shotgun (WGS) entry which is preliminary data.</text>
</comment>
<dbReference type="InterPro" id="IPR027417">
    <property type="entry name" value="P-loop_NTPase"/>
</dbReference>
<dbReference type="EMBL" id="SSMQ01000029">
    <property type="protein sequence ID" value="TKD03406.1"/>
    <property type="molecule type" value="Genomic_DNA"/>
</dbReference>
<keyword evidence="4" id="KW-1185">Reference proteome</keyword>
<reference evidence="3 4" key="1">
    <citation type="submission" date="2019-04" db="EMBL/GenBank/DDBJ databases">
        <authorList>
            <person name="Li Y."/>
            <person name="Wang J."/>
        </authorList>
    </citation>
    <scope>NUCLEOTIDE SEQUENCE [LARGE SCALE GENOMIC DNA]</scope>
    <source>
        <strain evidence="3 4">DSM 14668</strain>
    </source>
</reference>
<dbReference type="Pfam" id="PF13335">
    <property type="entry name" value="Mg_chelatase_C"/>
    <property type="match status" value="1"/>
</dbReference>
<dbReference type="OrthoDB" id="9813147at2"/>
<organism evidence="3 4">
    <name type="scientific">Polyangium fumosum</name>
    <dbReference type="NCBI Taxonomy" id="889272"/>
    <lineage>
        <taxon>Bacteria</taxon>
        <taxon>Pseudomonadati</taxon>
        <taxon>Myxococcota</taxon>
        <taxon>Polyangia</taxon>
        <taxon>Polyangiales</taxon>
        <taxon>Polyangiaceae</taxon>
        <taxon>Polyangium</taxon>
    </lineage>
</organism>
<evidence type="ECO:0000313" key="4">
    <source>
        <dbReference type="Proteomes" id="UP000309215"/>
    </source>
</evidence>
<gene>
    <name evidence="3" type="ORF">E8A74_25925</name>
</gene>
<evidence type="ECO:0000313" key="3">
    <source>
        <dbReference type="EMBL" id="TKD03406.1"/>
    </source>
</evidence>
<dbReference type="Pfam" id="PF01078">
    <property type="entry name" value="Mg_chelatase"/>
    <property type="match status" value="1"/>
</dbReference>
<dbReference type="SUPFAM" id="SSF54211">
    <property type="entry name" value="Ribosomal protein S5 domain 2-like"/>
    <property type="match status" value="1"/>
</dbReference>
<dbReference type="PANTHER" id="PTHR32039:SF7">
    <property type="entry name" value="COMPETENCE PROTEIN COMM"/>
    <property type="match status" value="1"/>
</dbReference>